<name>A0A7S7AWL7_9SPIR</name>
<sequence>MKKEKLTVLRWYDIGALTFILFAYAIYTSTAFLISFMVQPEISGNVMPVKNASDFSDYDNYFALFLQLIFLLLGFIYLKFRKFDFKTLPIKFSIKAFVWGVLFFLIISLCMDIYNLLVYYIPYLIFPGVFMQVISGIKFSTVLYAVLNGFYEEIFFLGICTSVQAKYKKWVFLYSLIVRISFHTYNGIYTAIGLGLIVGILFYFLYEKTNPKNLLSFFVAHAIADILGLSVISYFYYA</sequence>
<protein>
    <submittedName>
        <fullName evidence="3">CPBP family intramembrane metalloprotease</fullName>
    </submittedName>
</protein>
<dbReference type="GO" id="GO:0080120">
    <property type="term" value="P:CAAX-box protein maturation"/>
    <property type="evidence" value="ECO:0007669"/>
    <property type="project" value="UniProtKB-ARBA"/>
</dbReference>
<dbReference type="InterPro" id="IPR003675">
    <property type="entry name" value="Rce1/LyrA-like_dom"/>
</dbReference>
<keyword evidence="1" id="KW-0812">Transmembrane</keyword>
<keyword evidence="3" id="KW-0378">Hydrolase</keyword>
<feature type="transmembrane region" description="Helical" evidence="1">
    <location>
        <begin position="12"/>
        <end position="38"/>
    </location>
</feature>
<feature type="domain" description="CAAX prenyl protease 2/Lysostaphin resistance protein A-like" evidence="2">
    <location>
        <begin position="140"/>
        <end position="226"/>
    </location>
</feature>
<accession>A0A7S7AWL7</accession>
<organism evidence="3 4">
    <name type="scientific">Treponema pedis</name>
    <dbReference type="NCBI Taxonomy" id="409322"/>
    <lineage>
        <taxon>Bacteria</taxon>
        <taxon>Pseudomonadati</taxon>
        <taxon>Spirochaetota</taxon>
        <taxon>Spirochaetia</taxon>
        <taxon>Spirochaetales</taxon>
        <taxon>Treponemataceae</taxon>
        <taxon>Treponema</taxon>
    </lineage>
</organism>
<feature type="transmembrane region" description="Helical" evidence="1">
    <location>
        <begin position="58"/>
        <end position="80"/>
    </location>
</feature>
<keyword evidence="3" id="KW-0645">Protease</keyword>
<dbReference type="RefSeq" id="WP_194075818.1">
    <property type="nucleotide sequence ID" value="NZ_CP061839.1"/>
</dbReference>
<dbReference type="Proteomes" id="UP000593915">
    <property type="component" value="Chromosome"/>
</dbReference>
<dbReference type="AlphaFoldDB" id="A0A7S7AWL7"/>
<feature type="transmembrane region" description="Helical" evidence="1">
    <location>
        <begin position="218"/>
        <end position="237"/>
    </location>
</feature>
<evidence type="ECO:0000259" key="2">
    <source>
        <dbReference type="Pfam" id="PF02517"/>
    </source>
</evidence>
<gene>
    <name evidence="3" type="ORF">IFE08_10340</name>
</gene>
<keyword evidence="1" id="KW-1133">Transmembrane helix</keyword>
<keyword evidence="3" id="KW-0482">Metalloprotease</keyword>
<feature type="transmembrane region" description="Helical" evidence="1">
    <location>
        <begin position="149"/>
        <end position="167"/>
    </location>
</feature>
<dbReference type="EMBL" id="CP061839">
    <property type="protein sequence ID" value="QOW60226.1"/>
    <property type="molecule type" value="Genomic_DNA"/>
</dbReference>
<keyword evidence="1" id="KW-0472">Membrane</keyword>
<dbReference type="GO" id="GO:0004175">
    <property type="term" value="F:endopeptidase activity"/>
    <property type="evidence" value="ECO:0007669"/>
    <property type="project" value="UniProtKB-ARBA"/>
</dbReference>
<reference evidence="3 4" key="1">
    <citation type="submission" date="2020-09" db="EMBL/GenBank/DDBJ databases">
        <title>Characterization of Treponema spp. from bovine digital dermatitis in Korea.</title>
        <authorList>
            <person name="Espiritu H.M."/>
            <person name="Cho Y.I."/>
            <person name="Mamuad L."/>
        </authorList>
    </citation>
    <scope>NUCLEOTIDE SEQUENCE [LARGE SCALE GENOMIC DNA]</scope>
    <source>
        <strain evidence="3 4">KS1</strain>
    </source>
</reference>
<evidence type="ECO:0000313" key="4">
    <source>
        <dbReference type="Proteomes" id="UP000593915"/>
    </source>
</evidence>
<dbReference type="Pfam" id="PF02517">
    <property type="entry name" value="Rce1-like"/>
    <property type="match status" value="1"/>
</dbReference>
<feature type="transmembrane region" description="Helical" evidence="1">
    <location>
        <begin position="187"/>
        <end position="206"/>
    </location>
</feature>
<proteinExistence type="predicted"/>
<evidence type="ECO:0000256" key="1">
    <source>
        <dbReference type="SAM" id="Phobius"/>
    </source>
</evidence>
<dbReference type="GO" id="GO:0008237">
    <property type="term" value="F:metallopeptidase activity"/>
    <property type="evidence" value="ECO:0007669"/>
    <property type="project" value="UniProtKB-KW"/>
</dbReference>
<evidence type="ECO:0000313" key="3">
    <source>
        <dbReference type="EMBL" id="QOW60226.1"/>
    </source>
</evidence>
<feature type="transmembrane region" description="Helical" evidence="1">
    <location>
        <begin position="92"/>
        <end position="114"/>
    </location>
</feature>
<dbReference type="GO" id="GO:0006508">
    <property type="term" value="P:proteolysis"/>
    <property type="evidence" value="ECO:0007669"/>
    <property type="project" value="UniProtKB-KW"/>
</dbReference>